<dbReference type="PANTHER" id="PTHR33349:SF41">
    <property type="entry name" value="EMB|CAB62594.1"/>
    <property type="match status" value="1"/>
</dbReference>
<dbReference type="Pfam" id="PF07839">
    <property type="entry name" value="CaM_binding"/>
    <property type="match status" value="1"/>
</dbReference>
<dbReference type="AlphaFoldDB" id="A0AAW1M288"/>
<organism evidence="3 4">
    <name type="scientific">Saponaria officinalis</name>
    <name type="common">Common soapwort</name>
    <name type="synonym">Lychnis saponaria</name>
    <dbReference type="NCBI Taxonomy" id="3572"/>
    <lineage>
        <taxon>Eukaryota</taxon>
        <taxon>Viridiplantae</taxon>
        <taxon>Streptophyta</taxon>
        <taxon>Embryophyta</taxon>
        <taxon>Tracheophyta</taxon>
        <taxon>Spermatophyta</taxon>
        <taxon>Magnoliopsida</taxon>
        <taxon>eudicotyledons</taxon>
        <taxon>Gunneridae</taxon>
        <taxon>Pentapetalae</taxon>
        <taxon>Caryophyllales</taxon>
        <taxon>Caryophyllaceae</taxon>
        <taxon>Caryophylleae</taxon>
        <taxon>Saponaria</taxon>
    </lineage>
</organism>
<feature type="region of interest" description="Disordered" evidence="1">
    <location>
        <begin position="123"/>
        <end position="299"/>
    </location>
</feature>
<feature type="compositionally biased region" description="Basic and acidic residues" evidence="1">
    <location>
        <begin position="257"/>
        <end position="266"/>
    </location>
</feature>
<feature type="compositionally biased region" description="Basic and acidic residues" evidence="1">
    <location>
        <begin position="170"/>
        <end position="182"/>
    </location>
</feature>
<reference evidence="3 4" key="1">
    <citation type="submission" date="2024-03" db="EMBL/GenBank/DDBJ databases">
        <title>WGS assembly of Saponaria officinalis var. Norfolk2.</title>
        <authorList>
            <person name="Jenkins J."/>
            <person name="Shu S."/>
            <person name="Grimwood J."/>
            <person name="Barry K."/>
            <person name="Goodstein D."/>
            <person name="Schmutz J."/>
            <person name="Leebens-Mack J."/>
            <person name="Osbourn A."/>
        </authorList>
    </citation>
    <scope>NUCLEOTIDE SEQUENCE [LARGE SCALE GENOMIC DNA]</scope>
    <source>
        <strain evidence="4">cv. Norfolk2</strain>
        <strain evidence="3">JIC</strain>
        <tissue evidence="3">Leaf</tissue>
    </source>
</reference>
<keyword evidence="4" id="KW-1185">Reference proteome</keyword>
<dbReference type="Proteomes" id="UP001443914">
    <property type="component" value="Unassembled WGS sequence"/>
</dbReference>
<gene>
    <name evidence="3" type="ORF">RND81_03G088200</name>
</gene>
<evidence type="ECO:0000313" key="3">
    <source>
        <dbReference type="EMBL" id="KAK9741195.1"/>
    </source>
</evidence>
<feature type="compositionally biased region" description="Low complexity" evidence="1">
    <location>
        <begin position="353"/>
        <end position="371"/>
    </location>
</feature>
<protein>
    <recommendedName>
        <fullName evidence="2">Calmodulin-binding domain-containing protein</fullName>
    </recommendedName>
</protein>
<comment type="caution">
    <text evidence="3">The sequence shown here is derived from an EMBL/GenBank/DDBJ whole genome shotgun (WGS) entry which is preliminary data.</text>
</comment>
<dbReference type="EMBL" id="JBDFQZ010000003">
    <property type="protein sequence ID" value="KAK9741196.1"/>
    <property type="molecule type" value="Genomic_DNA"/>
</dbReference>
<dbReference type="EMBL" id="JBDFQZ010000003">
    <property type="protein sequence ID" value="KAK9741195.1"/>
    <property type="molecule type" value="Genomic_DNA"/>
</dbReference>
<dbReference type="InterPro" id="IPR012417">
    <property type="entry name" value="CaM-bd_dom_pln"/>
</dbReference>
<dbReference type="GO" id="GO:0005516">
    <property type="term" value="F:calmodulin binding"/>
    <property type="evidence" value="ECO:0007669"/>
    <property type="project" value="InterPro"/>
</dbReference>
<evidence type="ECO:0000313" key="4">
    <source>
        <dbReference type="Proteomes" id="UP001443914"/>
    </source>
</evidence>
<name>A0AAW1M288_SAPOF</name>
<evidence type="ECO:0000259" key="2">
    <source>
        <dbReference type="SMART" id="SM01054"/>
    </source>
</evidence>
<accession>A0AAW1M288</accession>
<feature type="domain" description="Calmodulin-binding" evidence="2">
    <location>
        <begin position="405"/>
        <end position="519"/>
    </location>
</feature>
<sequence length="531" mass="58794">MAEDTNNIPAKFEINQDISNEHSDKKPVAVKKRVAAVPHYLRASTGSCHDSCKYGKPHVFKEKPWRAVRRMSAPLPEKVKAVDIQIFVDRKVKKTVGPDNPSDKAPPATTDVTLKKKSYLLSRKSPAPCESSKPVKLEASPFMKSPSQPPKLMKKVVRSPARSSSPDISKLIKQEASKKDVLLKPTPSKPVVRSVSTGALRPTRPAVKPSLSPDVIKQSRGKPGTETKFTDHPRNSSTAVRKFLTPSATTLSVKRSPKLDMRKPLDPMEVMSSVGSSRVKAVKSNNVRKTNNELSAKNRITVKKAEVKRSNNETVEEKTLHMIENKEEDHLPTASIISSHFFPSPSPSPSPLSPESLNSSSTQTNSLSFTSHEVDDSDADDSISNYTKQDKGNTRSNAELDQDPKALKLKFSRGKVVELKSETNSTRRLRFKQRGILGDDDQVGNSGSKRKSFKKKVVETDKKDDVEQEKVALKHQETVTKKDEQVLYNNVIEETASKLVQKRKSKVKALVGAFETVISLQERKPAAANKT</sequence>
<proteinExistence type="predicted"/>
<dbReference type="SMART" id="SM01054">
    <property type="entry name" value="CaM_binding"/>
    <property type="match status" value="1"/>
</dbReference>
<feature type="region of interest" description="Disordered" evidence="1">
    <location>
        <begin position="437"/>
        <end position="456"/>
    </location>
</feature>
<feature type="compositionally biased region" description="Basic and acidic residues" evidence="1">
    <location>
        <begin position="223"/>
        <end position="234"/>
    </location>
</feature>
<dbReference type="PANTHER" id="PTHR33349">
    <property type="entry name" value="EMB|CAB62594.1"/>
    <property type="match status" value="1"/>
</dbReference>
<feature type="region of interest" description="Disordered" evidence="1">
    <location>
        <begin position="337"/>
        <end position="406"/>
    </location>
</feature>
<evidence type="ECO:0000256" key="1">
    <source>
        <dbReference type="SAM" id="MobiDB-lite"/>
    </source>
</evidence>
<feature type="compositionally biased region" description="Polar residues" evidence="1">
    <location>
        <begin position="283"/>
        <end position="295"/>
    </location>
</feature>